<keyword evidence="3 7" id="KW-0812">Transmembrane</keyword>
<comment type="caution">
    <text evidence="8">The sequence shown here is derived from an EMBL/GenBank/DDBJ whole genome shotgun (WGS) entry which is preliminary data.</text>
</comment>
<dbReference type="GO" id="GO:0022857">
    <property type="term" value="F:transmembrane transporter activity"/>
    <property type="evidence" value="ECO:0007669"/>
    <property type="project" value="InterPro"/>
</dbReference>
<feature type="transmembrane region" description="Helical" evidence="7">
    <location>
        <begin position="107"/>
        <end position="129"/>
    </location>
</feature>
<sequence length="550" mass="61155">MFKDSRAAVEAEGVYIGGWSLKNAFVPKKHADLNKVEQVNSFIDWDEKEERRLVRKLDLRVLLPCCIFYFLAYLGKHAQLPLGFAAVLQADTPDSFRTSLHLHGIEFNWSISITYFMVTLLLIPSNLLLKKLSGKIYFPCVMVCFGAIVCAIAAVNNPAGLLTARFFLGIPESGVVPACIMYFSFWYKPSERALRIGLFHAANSLASAVGAFIAVGVDNLNGVHGLSSWRYLFIIEGAMAIGMAIPVYFLLLTFPENTTALNERERHIAINRFGRGATRYTDVTWDTRVFLEIFSRPSTYVFFVSYLCLLIVAVSLGTFLPIILNTFAGFSPSQSNVYTAAVYFVKIPCYWIWSWHADLTRERMWHYILPVMAAIPCYALWTHVGAQQSFGGVSPLSLYGVAFLGDLVSIAQPAALAYRSSTLYGAAEQAVGGASAIAALSISSIIGPQIYPEKDAPWYLPGFSAACATLAFTIIGFASLPLWFLWEAKRRKTKTGHAMPKRALEDALHAQLSEAAVEQEREFAAHEVKQPLDEGHHLENVQLDERQDKK</sequence>
<organism evidence="8 9">
    <name type="scientific">Saxophila tyrrhenica</name>
    <dbReference type="NCBI Taxonomy" id="1690608"/>
    <lineage>
        <taxon>Eukaryota</taxon>
        <taxon>Fungi</taxon>
        <taxon>Dikarya</taxon>
        <taxon>Ascomycota</taxon>
        <taxon>Pezizomycotina</taxon>
        <taxon>Dothideomycetes</taxon>
        <taxon>Dothideomycetidae</taxon>
        <taxon>Mycosphaerellales</taxon>
        <taxon>Extremaceae</taxon>
        <taxon>Saxophila</taxon>
    </lineage>
</organism>
<evidence type="ECO:0000313" key="9">
    <source>
        <dbReference type="Proteomes" id="UP001337655"/>
    </source>
</evidence>
<feature type="transmembrane region" description="Helical" evidence="7">
    <location>
        <begin position="365"/>
        <end position="384"/>
    </location>
</feature>
<evidence type="ECO:0000256" key="1">
    <source>
        <dbReference type="ARBA" id="ARBA00004141"/>
    </source>
</evidence>
<feature type="transmembrane region" description="Helical" evidence="7">
    <location>
        <begin position="136"/>
        <end position="154"/>
    </location>
</feature>
<feature type="transmembrane region" description="Helical" evidence="7">
    <location>
        <begin position="166"/>
        <end position="185"/>
    </location>
</feature>
<gene>
    <name evidence="8" type="ORF">LTR77_000600</name>
</gene>
<dbReference type="PANTHER" id="PTHR43791:SF36">
    <property type="entry name" value="TRANSPORTER, PUTATIVE (AFU_ORTHOLOGUE AFUA_6G08340)-RELATED"/>
    <property type="match status" value="1"/>
</dbReference>
<dbReference type="InterPro" id="IPR011701">
    <property type="entry name" value="MFS"/>
</dbReference>
<keyword evidence="4 7" id="KW-1133">Transmembrane helix</keyword>
<evidence type="ECO:0000256" key="7">
    <source>
        <dbReference type="SAM" id="Phobius"/>
    </source>
</evidence>
<proteinExistence type="predicted"/>
<feature type="transmembrane region" description="Helical" evidence="7">
    <location>
        <begin position="197"/>
        <end position="217"/>
    </location>
</feature>
<dbReference type="AlphaFoldDB" id="A0AAV9PP10"/>
<comment type="subcellular location">
    <subcellularLocation>
        <location evidence="1">Membrane</location>
        <topology evidence="1">Multi-pass membrane protein</topology>
    </subcellularLocation>
</comment>
<keyword evidence="5 7" id="KW-0472">Membrane</keyword>
<evidence type="ECO:0008006" key="10">
    <source>
        <dbReference type="Google" id="ProtNLM"/>
    </source>
</evidence>
<accession>A0AAV9PP10</accession>
<protein>
    <recommendedName>
        <fullName evidence="10">Major facilitator superfamily (MFS) profile domain-containing protein</fullName>
    </recommendedName>
</protein>
<name>A0AAV9PP10_9PEZI</name>
<dbReference type="Gene3D" id="1.20.1250.20">
    <property type="entry name" value="MFS general substrate transporter like domains"/>
    <property type="match status" value="2"/>
</dbReference>
<feature type="transmembrane region" description="Helical" evidence="7">
    <location>
        <begin position="396"/>
        <end position="418"/>
    </location>
</feature>
<dbReference type="Proteomes" id="UP001337655">
    <property type="component" value="Unassembled WGS sequence"/>
</dbReference>
<dbReference type="RefSeq" id="XP_064664099.1">
    <property type="nucleotide sequence ID" value="XM_064797865.1"/>
</dbReference>
<evidence type="ECO:0000256" key="6">
    <source>
        <dbReference type="SAM" id="MobiDB-lite"/>
    </source>
</evidence>
<dbReference type="SUPFAM" id="SSF103473">
    <property type="entry name" value="MFS general substrate transporter"/>
    <property type="match status" value="1"/>
</dbReference>
<feature type="transmembrane region" description="Helical" evidence="7">
    <location>
        <begin position="463"/>
        <end position="486"/>
    </location>
</feature>
<dbReference type="EMBL" id="JAVRRT010000001">
    <property type="protein sequence ID" value="KAK5175461.1"/>
    <property type="molecule type" value="Genomic_DNA"/>
</dbReference>
<feature type="region of interest" description="Disordered" evidence="6">
    <location>
        <begin position="520"/>
        <end position="550"/>
    </location>
</feature>
<dbReference type="InterPro" id="IPR036259">
    <property type="entry name" value="MFS_trans_sf"/>
</dbReference>
<feature type="transmembrane region" description="Helical" evidence="7">
    <location>
        <begin position="229"/>
        <end position="254"/>
    </location>
</feature>
<keyword evidence="9" id="KW-1185">Reference proteome</keyword>
<keyword evidence="2" id="KW-0813">Transport</keyword>
<evidence type="ECO:0000256" key="4">
    <source>
        <dbReference type="ARBA" id="ARBA00022989"/>
    </source>
</evidence>
<feature type="transmembrane region" description="Helical" evidence="7">
    <location>
        <begin position="300"/>
        <end position="324"/>
    </location>
</feature>
<dbReference type="GO" id="GO:0016020">
    <property type="term" value="C:membrane"/>
    <property type="evidence" value="ECO:0007669"/>
    <property type="project" value="UniProtKB-SubCell"/>
</dbReference>
<feature type="transmembrane region" description="Helical" evidence="7">
    <location>
        <begin position="336"/>
        <end position="353"/>
    </location>
</feature>
<evidence type="ECO:0000313" key="8">
    <source>
        <dbReference type="EMBL" id="KAK5175461.1"/>
    </source>
</evidence>
<dbReference type="Pfam" id="PF07690">
    <property type="entry name" value="MFS_1"/>
    <property type="match status" value="1"/>
</dbReference>
<dbReference type="GeneID" id="89921950"/>
<reference evidence="8 9" key="1">
    <citation type="submission" date="2023-08" db="EMBL/GenBank/DDBJ databases">
        <title>Black Yeasts Isolated from many extreme environments.</title>
        <authorList>
            <person name="Coleine C."/>
            <person name="Stajich J.E."/>
            <person name="Selbmann L."/>
        </authorList>
    </citation>
    <scope>NUCLEOTIDE SEQUENCE [LARGE SCALE GENOMIC DNA]</scope>
    <source>
        <strain evidence="8 9">CCFEE 5935</strain>
    </source>
</reference>
<evidence type="ECO:0000256" key="3">
    <source>
        <dbReference type="ARBA" id="ARBA00022692"/>
    </source>
</evidence>
<dbReference type="PANTHER" id="PTHR43791">
    <property type="entry name" value="PERMEASE-RELATED"/>
    <property type="match status" value="1"/>
</dbReference>
<evidence type="ECO:0000256" key="2">
    <source>
        <dbReference type="ARBA" id="ARBA00022448"/>
    </source>
</evidence>
<feature type="transmembrane region" description="Helical" evidence="7">
    <location>
        <begin position="430"/>
        <end position="451"/>
    </location>
</feature>
<evidence type="ECO:0000256" key="5">
    <source>
        <dbReference type="ARBA" id="ARBA00023136"/>
    </source>
</evidence>